<dbReference type="Gene3D" id="3.40.50.720">
    <property type="entry name" value="NAD(P)-binding Rossmann-like Domain"/>
    <property type="match status" value="1"/>
</dbReference>
<protein>
    <recommendedName>
        <fullName evidence="12">Very-long-chain 3-oxoacyl-CoA reductase</fullName>
        <ecNumber evidence="12">1.1.1.330</ecNumber>
    </recommendedName>
    <alternativeName>
        <fullName evidence="12">3-ketoacyl-CoA reductase</fullName>
        <shortName evidence="12">3-ketoreductase</shortName>
        <shortName evidence="12">KAR</shortName>
    </alternativeName>
    <alternativeName>
        <fullName evidence="12">Microsomal beta-keto-reductase</fullName>
    </alternativeName>
</protein>
<evidence type="ECO:0000256" key="9">
    <source>
        <dbReference type="ARBA" id="ARBA00023098"/>
    </source>
</evidence>
<keyword evidence="15" id="KW-1185">Reference proteome</keyword>
<dbReference type="Proteomes" id="UP000789759">
    <property type="component" value="Unassembled WGS sequence"/>
</dbReference>
<comment type="function">
    <text evidence="12">Component of the microsomal membrane bound fatty acid elongation system, which produces the 26-carbon very long-chain fatty acids (VLCFA) from palmitate. Catalyzes the reduction of the 3-ketoacyl-CoA intermediate that is formed in each cycle of fatty acid elongation. VLCFAs serve as precursors for ceramide and sphingolipids.</text>
</comment>
<evidence type="ECO:0000256" key="11">
    <source>
        <dbReference type="ARBA" id="ARBA00023160"/>
    </source>
</evidence>
<keyword evidence="3 12" id="KW-0812">Transmembrane</keyword>
<dbReference type="PANTHER" id="PTHR43086">
    <property type="entry name" value="VERY-LONG-CHAIN 3-OXOOACYL-COA REDUCTASE"/>
    <property type="match status" value="1"/>
</dbReference>
<evidence type="ECO:0000256" key="10">
    <source>
        <dbReference type="ARBA" id="ARBA00023136"/>
    </source>
</evidence>
<evidence type="ECO:0000256" key="12">
    <source>
        <dbReference type="HAMAP-Rule" id="MF_03107"/>
    </source>
</evidence>
<dbReference type="InterPro" id="IPR020904">
    <property type="entry name" value="Sc_DH/Rdtase_CS"/>
</dbReference>
<evidence type="ECO:0000256" key="13">
    <source>
        <dbReference type="SAM" id="Phobius"/>
    </source>
</evidence>
<keyword evidence="6 12" id="KW-0521">NADP</keyword>
<feature type="active site" description="Proton acceptor" evidence="12">
    <location>
        <position position="214"/>
    </location>
</feature>
<dbReference type="PIRSF" id="PIRSF000126">
    <property type="entry name" value="11-beta-HSD1"/>
    <property type="match status" value="1"/>
</dbReference>
<dbReference type="FunFam" id="3.40.50.720:FF:000137">
    <property type="entry name" value="Hydroxysteroid (17-beta) dehydrogenase 3"/>
    <property type="match status" value="1"/>
</dbReference>
<dbReference type="PRINTS" id="PR00081">
    <property type="entry name" value="GDHRDH"/>
</dbReference>
<reference evidence="14" key="1">
    <citation type="submission" date="2021-06" db="EMBL/GenBank/DDBJ databases">
        <authorList>
            <person name="Kallberg Y."/>
            <person name="Tangrot J."/>
            <person name="Rosling A."/>
        </authorList>
    </citation>
    <scope>NUCLEOTIDE SEQUENCE</scope>
    <source>
        <strain evidence="14">FL966</strain>
    </source>
</reference>
<accession>A0A9N8WT25</accession>
<dbReference type="Pfam" id="PF00106">
    <property type="entry name" value="adh_short"/>
    <property type="match status" value="1"/>
</dbReference>
<dbReference type="PROSITE" id="PS00061">
    <property type="entry name" value="ADH_SHORT"/>
    <property type="match status" value="1"/>
</dbReference>
<evidence type="ECO:0000256" key="3">
    <source>
        <dbReference type="ARBA" id="ARBA00022692"/>
    </source>
</evidence>
<evidence type="ECO:0000313" key="14">
    <source>
        <dbReference type="EMBL" id="CAG8495033.1"/>
    </source>
</evidence>
<evidence type="ECO:0000256" key="5">
    <source>
        <dbReference type="ARBA" id="ARBA00022832"/>
    </source>
</evidence>
<dbReference type="HAMAP" id="MF_03107">
    <property type="entry name" value="3_ketoreductase"/>
    <property type="match status" value="1"/>
</dbReference>
<proteinExistence type="inferred from homology"/>
<evidence type="ECO:0000256" key="6">
    <source>
        <dbReference type="ARBA" id="ARBA00022857"/>
    </source>
</evidence>
<dbReference type="PANTHER" id="PTHR43086:SF2">
    <property type="entry name" value="HYDROXYSTEROID DEHYDROGENASE-LIKE PROTEIN 1"/>
    <property type="match status" value="1"/>
</dbReference>
<comment type="caution">
    <text evidence="14">The sequence shown here is derived from an EMBL/GenBank/DDBJ whole genome shotgun (WGS) entry which is preliminary data.</text>
</comment>
<gene>
    <name evidence="14" type="ORF">CPELLU_LOCUS2172</name>
</gene>
<comment type="similarity">
    <text evidence="12">Belongs to the short-chain dehydrogenases/reductases (SDR) family.</text>
</comment>
<keyword evidence="8 12" id="KW-0560">Oxidoreductase</keyword>
<evidence type="ECO:0000256" key="4">
    <source>
        <dbReference type="ARBA" id="ARBA00022824"/>
    </source>
</evidence>
<keyword evidence="5 12" id="KW-0276">Fatty acid metabolism</keyword>
<sequence length="339" mass="37678">MTLNDPFLQLLQESQIITATVVVFTIIGALFILLKTLSFLKLIVDVFVLPGKNLKDFGAGSGSWAVVTGASDGIGREYAMQLAAAKFNIFMISRTASKLKALRDEIENKYKVDTKMYAMDFTKGDKRDYENLKDIIEELDVGVLVNNVATNHEIPTPFYLEDDEIIHNIVEVNIAGLLKVTKIVLSKMLPKNRGLIINGGSFAGTVPSAYLSVYSGSKAFMNTWSQAIGAELKSKGIIVENVNTYFVVSSMSKIRKPSFLIPLPGPYVKSVLSKIGIPGGASFYPFNSNPYPSHALINWIISNTFSWSFWVNYTLGQQENIRKRALRKREREKEAAKSQ</sequence>
<evidence type="ECO:0000256" key="8">
    <source>
        <dbReference type="ARBA" id="ARBA00023002"/>
    </source>
</evidence>
<keyword evidence="10 12" id="KW-0472">Membrane</keyword>
<dbReference type="CDD" id="cd05356">
    <property type="entry name" value="17beta-HSD1_like_SDR_c"/>
    <property type="match status" value="1"/>
</dbReference>
<comment type="pathway">
    <text evidence="1">Lipid metabolism; fatty acid biosynthesis.</text>
</comment>
<name>A0A9N8WT25_9GLOM</name>
<feature type="binding site" evidence="12">
    <location>
        <position position="201"/>
    </location>
    <ligand>
        <name>substrate</name>
    </ligand>
</feature>
<comment type="subcellular location">
    <subcellularLocation>
        <location evidence="12">Endoplasmic reticulum membrane</location>
        <topology evidence="12">Single-pass membrane protein</topology>
    </subcellularLocation>
</comment>
<keyword evidence="7 12" id="KW-1133">Transmembrane helix</keyword>
<dbReference type="EC" id="1.1.1.330" evidence="12"/>
<keyword evidence="9 12" id="KW-0443">Lipid metabolism</keyword>
<dbReference type="InterPro" id="IPR036291">
    <property type="entry name" value="NAD(P)-bd_dom_sf"/>
</dbReference>
<organism evidence="14 15">
    <name type="scientific">Cetraspora pellucida</name>
    <dbReference type="NCBI Taxonomy" id="1433469"/>
    <lineage>
        <taxon>Eukaryota</taxon>
        <taxon>Fungi</taxon>
        <taxon>Fungi incertae sedis</taxon>
        <taxon>Mucoromycota</taxon>
        <taxon>Glomeromycotina</taxon>
        <taxon>Glomeromycetes</taxon>
        <taxon>Diversisporales</taxon>
        <taxon>Gigasporaceae</taxon>
        <taxon>Cetraspora</taxon>
    </lineage>
</organism>
<evidence type="ECO:0000256" key="2">
    <source>
        <dbReference type="ARBA" id="ARBA00022516"/>
    </source>
</evidence>
<dbReference type="AlphaFoldDB" id="A0A9N8WT25"/>
<dbReference type="GO" id="GO:0030497">
    <property type="term" value="P:fatty acid elongation"/>
    <property type="evidence" value="ECO:0007669"/>
    <property type="project" value="UniProtKB-UniRule"/>
</dbReference>
<comment type="catalytic activity">
    <reaction evidence="12">
        <text>a very-long-chain (3R)-3-hydroxyacyl-CoA + NADP(+) = a very-long-chain 3-oxoacyl-CoA + NADPH + H(+)</text>
        <dbReference type="Rhea" id="RHEA:48680"/>
        <dbReference type="ChEBI" id="CHEBI:15378"/>
        <dbReference type="ChEBI" id="CHEBI:57783"/>
        <dbReference type="ChEBI" id="CHEBI:58349"/>
        <dbReference type="ChEBI" id="CHEBI:85440"/>
        <dbReference type="ChEBI" id="CHEBI:90725"/>
        <dbReference type="EC" id="1.1.1.330"/>
    </reaction>
</comment>
<dbReference type="OrthoDB" id="5545019at2759"/>
<keyword evidence="4 12" id="KW-0256">Endoplasmic reticulum</keyword>
<keyword evidence="11 12" id="KW-0275">Fatty acid biosynthesis</keyword>
<dbReference type="GO" id="GO:0045703">
    <property type="term" value="F:ketoreductase activity"/>
    <property type="evidence" value="ECO:0007669"/>
    <property type="project" value="UniProtKB-UniRule"/>
</dbReference>
<evidence type="ECO:0000313" key="15">
    <source>
        <dbReference type="Proteomes" id="UP000789759"/>
    </source>
</evidence>
<dbReference type="InterPro" id="IPR002347">
    <property type="entry name" value="SDR_fam"/>
</dbReference>
<dbReference type="GO" id="GO:0141040">
    <property type="term" value="F:very-long-chain 3-oxoacyl-CoA reductase activity"/>
    <property type="evidence" value="ECO:0007669"/>
    <property type="project" value="UniProtKB-EC"/>
</dbReference>
<feature type="transmembrane region" description="Helical" evidence="13">
    <location>
        <begin position="16"/>
        <end position="34"/>
    </location>
</feature>
<dbReference type="GO" id="GO:0005789">
    <property type="term" value="C:endoplasmic reticulum membrane"/>
    <property type="evidence" value="ECO:0007669"/>
    <property type="project" value="UniProtKB-SubCell"/>
</dbReference>
<evidence type="ECO:0000256" key="1">
    <source>
        <dbReference type="ARBA" id="ARBA00005194"/>
    </source>
</evidence>
<keyword evidence="2 12" id="KW-0444">Lipid biosynthesis</keyword>
<evidence type="ECO:0000256" key="7">
    <source>
        <dbReference type="ARBA" id="ARBA00022989"/>
    </source>
</evidence>
<dbReference type="InterPro" id="IPR027533">
    <property type="entry name" value="3_ketoreductase_fungal"/>
</dbReference>
<dbReference type="SUPFAM" id="SSF51735">
    <property type="entry name" value="NAD(P)-binding Rossmann-fold domains"/>
    <property type="match status" value="1"/>
</dbReference>
<dbReference type="EMBL" id="CAJVQA010000896">
    <property type="protein sequence ID" value="CAG8495033.1"/>
    <property type="molecule type" value="Genomic_DNA"/>
</dbReference>